<organism evidence="4">
    <name type="scientific">Soboliphyme baturini</name>
    <dbReference type="NCBI Taxonomy" id="241478"/>
    <lineage>
        <taxon>Eukaryota</taxon>
        <taxon>Metazoa</taxon>
        <taxon>Ecdysozoa</taxon>
        <taxon>Nematoda</taxon>
        <taxon>Enoplea</taxon>
        <taxon>Dorylaimia</taxon>
        <taxon>Dioctophymatida</taxon>
        <taxon>Dioctophymatoidea</taxon>
        <taxon>Soboliphymatidae</taxon>
        <taxon>Soboliphyme</taxon>
    </lineage>
</organism>
<dbReference type="Gene3D" id="2.60.260.40">
    <property type="entry name" value="q5lls5 like domains"/>
    <property type="match status" value="1"/>
</dbReference>
<evidence type="ECO:0000259" key="1">
    <source>
        <dbReference type="Pfam" id="PF10276"/>
    </source>
</evidence>
<dbReference type="Pfam" id="PF10276">
    <property type="entry name" value="zf-CHCC"/>
    <property type="match status" value="1"/>
</dbReference>
<protein>
    <submittedName>
        <fullName evidence="4">Zf-CHCC domain-containing protein</fullName>
    </submittedName>
</protein>
<dbReference type="GO" id="GO:0005739">
    <property type="term" value="C:mitochondrion"/>
    <property type="evidence" value="ECO:0007669"/>
    <property type="project" value="GOC"/>
</dbReference>
<sequence>MQFVSAVSIARRSPALLRTSSHRLFQSVTRKCSTEQESVVAKVPVPAEKRLKFDQITHTGQAWDDEDIRMARFVDGKKLVNPNIAMHLIAQVPPTPCKERIVSCDGGGGALGHPKVYINLVRFS</sequence>
<dbReference type="WBParaSite" id="SBAD_0000145701-mRNA-1">
    <property type="protein sequence ID" value="SBAD_0000145701-mRNA-1"/>
    <property type="gene ID" value="SBAD_0000145701"/>
</dbReference>
<feature type="domain" description="Zinc finger CHCC-type" evidence="1">
    <location>
        <begin position="100"/>
        <end position="120"/>
    </location>
</feature>
<evidence type="ECO:0000313" key="3">
    <source>
        <dbReference type="Proteomes" id="UP000270296"/>
    </source>
</evidence>
<reference evidence="2 3" key="2">
    <citation type="submission" date="2018-11" db="EMBL/GenBank/DDBJ databases">
        <authorList>
            <consortium name="Pathogen Informatics"/>
        </authorList>
    </citation>
    <scope>NUCLEOTIDE SEQUENCE [LARGE SCALE GENOMIC DNA]</scope>
</reference>
<dbReference type="PANTHER" id="PTHR13156:SF0">
    <property type="entry name" value="NADH DEHYDROGENASE [UBIQUINONE] IRON-SULFUR PROTEIN 6, MITOCHONDRIAL"/>
    <property type="match status" value="1"/>
</dbReference>
<evidence type="ECO:0000313" key="2">
    <source>
        <dbReference type="EMBL" id="VDO94231.1"/>
    </source>
</evidence>
<accession>A0A183ICQ4</accession>
<dbReference type="GO" id="GO:0006120">
    <property type="term" value="P:mitochondrial electron transport, NADH to ubiquinone"/>
    <property type="evidence" value="ECO:0007669"/>
    <property type="project" value="TreeGrafter"/>
</dbReference>
<dbReference type="PANTHER" id="PTHR13156">
    <property type="entry name" value="NADH-UBIQUINONE OXIDOREDUCTASE 13 KD-A SUBUNIT"/>
    <property type="match status" value="1"/>
</dbReference>
<dbReference type="EMBL" id="UZAM01006814">
    <property type="protein sequence ID" value="VDO94231.1"/>
    <property type="molecule type" value="Genomic_DNA"/>
</dbReference>
<dbReference type="OrthoDB" id="307899at2759"/>
<dbReference type="InterPro" id="IPR019401">
    <property type="entry name" value="Znf_CHCC"/>
</dbReference>
<evidence type="ECO:0000313" key="4">
    <source>
        <dbReference type="WBParaSite" id="SBAD_0000145701-mRNA-1"/>
    </source>
</evidence>
<gene>
    <name evidence="2" type="ORF">SBAD_LOCUS1398</name>
</gene>
<keyword evidence="3" id="KW-1185">Reference proteome</keyword>
<name>A0A183ICQ4_9BILA</name>
<dbReference type="Proteomes" id="UP000270296">
    <property type="component" value="Unassembled WGS sequence"/>
</dbReference>
<reference evidence="4" key="1">
    <citation type="submission" date="2016-06" db="UniProtKB">
        <authorList>
            <consortium name="WormBaseParasite"/>
        </authorList>
    </citation>
    <scope>IDENTIFICATION</scope>
</reference>
<dbReference type="AlphaFoldDB" id="A0A183ICQ4"/>
<proteinExistence type="predicted"/>